<dbReference type="GeneID" id="19268348"/>
<feature type="domain" description="FAD-binding" evidence="8">
    <location>
        <begin position="355"/>
        <end position="391"/>
    </location>
</feature>
<keyword evidence="7" id="KW-0732">Signal</keyword>
<accession>W3XH06</accession>
<proteinExistence type="predicted"/>
<gene>
    <name evidence="9" type="ORF">PFICI_03335</name>
</gene>
<dbReference type="HOGENOM" id="CLU_009665_3_1_1"/>
<evidence type="ECO:0000256" key="7">
    <source>
        <dbReference type="SAM" id="SignalP"/>
    </source>
</evidence>
<protein>
    <recommendedName>
        <fullName evidence="8">FAD-binding domain-containing protein</fullName>
    </recommendedName>
</protein>
<dbReference type="Gene3D" id="3.50.50.60">
    <property type="entry name" value="FAD/NAD(P)-binding domain"/>
    <property type="match status" value="1"/>
</dbReference>
<keyword evidence="3" id="KW-0285">Flavoprotein</keyword>
<evidence type="ECO:0000256" key="2">
    <source>
        <dbReference type="ARBA" id="ARBA00005179"/>
    </source>
</evidence>
<evidence type="ECO:0000313" key="9">
    <source>
        <dbReference type="EMBL" id="ETS85310.1"/>
    </source>
</evidence>
<evidence type="ECO:0000313" key="10">
    <source>
        <dbReference type="Proteomes" id="UP000030651"/>
    </source>
</evidence>
<dbReference type="PANTHER" id="PTHR47178:SF5">
    <property type="entry name" value="FAD-BINDING DOMAIN-CONTAINING PROTEIN"/>
    <property type="match status" value="1"/>
</dbReference>
<keyword evidence="4" id="KW-0274">FAD</keyword>
<dbReference type="InterPro" id="IPR036188">
    <property type="entry name" value="FAD/NAD-bd_sf"/>
</dbReference>
<evidence type="ECO:0000256" key="1">
    <source>
        <dbReference type="ARBA" id="ARBA00001974"/>
    </source>
</evidence>
<feature type="chain" id="PRO_5004834569" description="FAD-binding domain-containing protein" evidence="7">
    <location>
        <begin position="20"/>
        <end position="477"/>
    </location>
</feature>
<dbReference type="RefSeq" id="XP_007830107.1">
    <property type="nucleotide sequence ID" value="XM_007831916.1"/>
</dbReference>
<evidence type="ECO:0000256" key="5">
    <source>
        <dbReference type="ARBA" id="ARBA00023002"/>
    </source>
</evidence>
<dbReference type="EMBL" id="KI912110">
    <property type="protein sequence ID" value="ETS85310.1"/>
    <property type="molecule type" value="Genomic_DNA"/>
</dbReference>
<dbReference type="PANTHER" id="PTHR47178">
    <property type="entry name" value="MONOOXYGENASE, FAD-BINDING"/>
    <property type="match status" value="1"/>
</dbReference>
<dbReference type="OrthoDB" id="655030at2759"/>
<evidence type="ECO:0000256" key="6">
    <source>
        <dbReference type="ARBA" id="ARBA00023033"/>
    </source>
</evidence>
<dbReference type="Pfam" id="PF01494">
    <property type="entry name" value="FAD_binding_3"/>
    <property type="match status" value="1"/>
</dbReference>
<dbReference type="Proteomes" id="UP000030651">
    <property type="component" value="Unassembled WGS sequence"/>
</dbReference>
<dbReference type="STRING" id="1229662.W3XH06"/>
<dbReference type="eggNOG" id="ENOG502SIF1">
    <property type="taxonomic scope" value="Eukaryota"/>
</dbReference>
<keyword evidence="10" id="KW-1185">Reference proteome</keyword>
<dbReference type="OMA" id="GKCHLPW"/>
<keyword evidence="6" id="KW-0503">Monooxygenase</keyword>
<dbReference type="AlphaFoldDB" id="W3XH06"/>
<evidence type="ECO:0000256" key="3">
    <source>
        <dbReference type="ARBA" id="ARBA00022630"/>
    </source>
</evidence>
<evidence type="ECO:0000259" key="8">
    <source>
        <dbReference type="Pfam" id="PF01494"/>
    </source>
</evidence>
<keyword evidence="5" id="KW-0560">Oxidoreductase</keyword>
<dbReference type="PROSITE" id="PS51257">
    <property type="entry name" value="PROKAR_LIPOPROTEIN"/>
    <property type="match status" value="1"/>
</dbReference>
<evidence type="ECO:0000256" key="4">
    <source>
        <dbReference type="ARBA" id="ARBA00022827"/>
    </source>
</evidence>
<dbReference type="KEGG" id="pfy:PFICI_03335"/>
<feature type="signal peptide" evidence="7">
    <location>
        <begin position="1"/>
        <end position="19"/>
    </location>
</feature>
<dbReference type="GO" id="GO:0071949">
    <property type="term" value="F:FAD binding"/>
    <property type="evidence" value="ECO:0007669"/>
    <property type="project" value="InterPro"/>
</dbReference>
<name>W3XH06_PESFW</name>
<organism evidence="9 10">
    <name type="scientific">Pestalotiopsis fici (strain W106-1 / CGMCC3.15140)</name>
    <dbReference type="NCBI Taxonomy" id="1229662"/>
    <lineage>
        <taxon>Eukaryota</taxon>
        <taxon>Fungi</taxon>
        <taxon>Dikarya</taxon>
        <taxon>Ascomycota</taxon>
        <taxon>Pezizomycotina</taxon>
        <taxon>Sordariomycetes</taxon>
        <taxon>Xylariomycetidae</taxon>
        <taxon>Amphisphaeriales</taxon>
        <taxon>Sporocadaceae</taxon>
        <taxon>Pestalotiopsis</taxon>
    </lineage>
</organism>
<comment type="pathway">
    <text evidence="2">Secondary metabolite biosynthesis.</text>
</comment>
<dbReference type="InParanoid" id="W3XH06"/>
<dbReference type="SUPFAM" id="SSF51905">
    <property type="entry name" value="FAD/NAD(P)-binding domain"/>
    <property type="match status" value="1"/>
</dbReference>
<sequence>MAPLKVIIVGGGLAGACLANGLINKATDPIEVLLFERDHEASDRDGYQIRLGAHALTGFRACLTERQYSDLLLCFGRSGGVVSSAPAIYSPEMDLLLDLGKFPAYTKSAPIGRARLRNFLQSPLREKSKIRYGKKFVRFEVLGSGDDSKESRIRVHFEDGSGEDCDILVSAEGSGSRANKQLGCNNISATSSLGAGSMLGKCHLPWTVLRALPRPLLDKGTMFAATAKATLFAAAYLPDSLSPSAQNASAATDLKGIKKPSNYDEEQASLMVGVAWTEGLSSMEAAQLPDAKAFLRDKLMEAGFHAEYLKLIDALDPDAIQGVPFRTSSDTAVDWRRRLLEGEKASHRPEIGNPRVWLIGDAIHPMLPSRGMGANQALHDTADALGPLLALAKRKSLTGTVSDEEVRLQLETYENAMIPRAFTWVKRSAAQNLPGLDTFKGRAIIFVLRVGLVVVGAFMEVRKLFGWKPTDDAPELR</sequence>
<dbReference type="InterPro" id="IPR002938">
    <property type="entry name" value="FAD-bd"/>
</dbReference>
<comment type="cofactor">
    <cofactor evidence="1">
        <name>FAD</name>
        <dbReference type="ChEBI" id="CHEBI:57692"/>
    </cofactor>
</comment>
<dbReference type="GO" id="GO:0004497">
    <property type="term" value="F:monooxygenase activity"/>
    <property type="evidence" value="ECO:0007669"/>
    <property type="project" value="UniProtKB-KW"/>
</dbReference>
<reference evidence="10" key="1">
    <citation type="journal article" date="2015" name="BMC Genomics">
        <title>Genomic and transcriptomic analysis of the endophytic fungus Pestalotiopsis fici reveals its lifestyle and high potential for synthesis of natural products.</title>
        <authorList>
            <person name="Wang X."/>
            <person name="Zhang X."/>
            <person name="Liu L."/>
            <person name="Xiang M."/>
            <person name="Wang W."/>
            <person name="Sun X."/>
            <person name="Che Y."/>
            <person name="Guo L."/>
            <person name="Liu G."/>
            <person name="Guo L."/>
            <person name="Wang C."/>
            <person name="Yin W.B."/>
            <person name="Stadler M."/>
            <person name="Zhang X."/>
            <person name="Liu X."/>
        </authorList>
    </citation>
    <scope>NUCLEOTIDE SEQUENCE [LARGE SCALE GENOMIC DNA]</scope>
    <source>
        <strain evidence="10">W106-1 / CGMCC3.15140</strain>
    </source>
</reference>
<dbReference type="PRINTS" id="PR00420">
    <property type="entry name" value="RNGMNOXGNASE"/>
</dbReference>